<evidence type="ECO:0008006" key="15">
    <source>
        <dbReference type="Google" id="ProtNLM"/>
    </source>
</evidence>
<keyword evidence="10 11" id="KW-0275">Fatty acid biosynthesis</keyword>
<feature type="transmembrane region" description="Helical" evidence="12">
    <location>
        <begin position="159"/>
        <end position="177"/>
    </location>
</feature>
<evidence type="ECO:0000256" key="8">
    <source>
        <dbReference type="ARBA" id="ARBA00023098"/>
    </source>
</evidence>
<gene>
    <name evidence="14" type="ORF">g.19491</name>
    <name evidence="13" type="ORF">g.19493</name>
</gene>
<dbReference type="GO" id="GO:0005506">
    <property type="term" value="F:iron ion binding"/>
    <property type="evidence" value="ECO:0007669"/>
    <property type="project" value="TreeGrafter"/>
</dbReference>
<evidence type="ECO:0000256" key="6">
    <source>
        <dbReference type="ARBA" id="ARBA00022989"/>
    </source>
</evidence>
<reference evidence="14" key="1">
    <citation type="submission" date="2015-12" db="EMBL/GenBank/DDBJ databases">
        <title>De novo transcriptome assembly of four potential Pierce s Disease insect vectors from Arizona vineyards.</title>
        <authorList>
            <person name="Tassone E.E."/>
        </authorList>
    </citation>
    <scope>NUCLEOTIDE SEQUENCE</scope>
</reference>
<evidence type="ECO:0000256" key="12">
    <source>
        <dbReference type="SAM" id="Phobius"/>
    </source>
</evidence>
<keyword evidence="7 11" id="KW-0560">Oxidoreductase</keyword>
<comment type="subcellular location">
    <subcellularLocation>
        <location evidence="1">Membrane</location>
        <topology evidence="1">Multi-pass membrane protein</topology>
    </subcellularLocation>
</comment>
<protein>
    <recommendedName>
        <fullName evidence="15">Fatty acid desaturase domain-containing protein</fullName>
    </recommendedName>
</protein>
<keyword evidence="4 11" id="KW-0812">Transmembrane</keyword>
<comment type="similarity">
    <text evidence="2 11">Belongs to the fatty acid desaturase type 1 family.</text>
</comment>
<dbReference type="EMBL" id="GEDC01024654">
    <property type="protein sequence ID" value="JAS12644.1"/>
    <property type="molecule type" value="Transcribed_RNA"/>
</dbReference>
<name>A0A1B6E404_9HEMI</name>
<evidence type="ECO:0000256" key="3">
    <source>
        <dbReference type="ARBA" id="ARBA00022516"/>
    </source>
</evidence>
<keyword evidence="8" id="KW-0443">Lipid metabolism</keyword>
<dbReference type="PRINTS" id="PR00075">
    <property type="entry name" value="FACDDSATRASE"/>
</dbReference>
<organism evidence="14">
    <name type="scientific">Clastoptera arizonana</name>
    <name type="common">Arizona spittle bug</name>
    <dbReference type="NCBI Taxonomy" id="38151"/>
    <lineage>
        <taxon>Eukaryota</taxon>
        <taxon>Metazoa</taxon>
        <taxon>Ecdysozoa</taxon>
        <taxon>Arthropoda</taxon>
        <taxon>Hexapoda</taxon>
        <taxon>Insecta</taxon>
        <taxon>Pterygota</taxon>
        <taxon>Neoptera</taxon>
        <taxon>Paraneoptera</taxon>
        <taxon>Hemiptera</taxon>
        <taxon>Auchenorrhyncha</taxon>
        <taxon>Cercopoidea</taxon>
        <taxon>Clastopteridae</taxon>
        <taxon>Clastoptera</taxon>
    </lineage>
</organism>
<comment type="domain">
    <text evidence="11">The histidine box domains are involved in binding the catalytic metal ions.</text>
</comment>
<keyword evidence="3 11" id="KW-0444">Lipid biosynthesis</keyword>
<proteinExistence type="inferred from homology"/>
<dbReference type="InterPro" id="IPR015876">
    <property type="entry name" value="Acyl-CoA_DS"/>
</dbReference>
<evidence type="ECO:0000313" key="13">
    <source>
        <dbReference type="EMBL" id="JAS12644.1"/>
    </source>
</evidence>
<feature type="transmembrane region" description="Helical" evidence="12">
    <location>
        <begin position="20"/>
        <end position="37"/>
    </location>
</feature>
<dbReference type="PANTHER" id="PTHR11351">
    <property type="entry name" value="ACYL-COA DESATURASE"/>
    <property type="match status" value="1"/>
</dbReference>
<evidence type="ECO:0000313" key="14">
    <source>
        <dbReference type="EMBL" id="JAS32641.1"/>
    </source>
</evidence>
<feature type="transmembrane region" description="Helical" evidence="12">
    <location>
        <begin position="44"/>
        <end position="66"/>
    </location>
</feature>
<keyword evidence="5" id="KW-0276">Fatty acid metabolism</keyword>
<evidence type="ECO:0000256" key="1">
    <source>
        <dbReference type="ARBA" id="ARBA00004141"/>
    </source>
</evidence>
<evidence type="ECO:0000256" key="5">
    <source>
        <dbReference type="ARBA" id="ARBA00022832"/>
    </source>
</evidence>
<evidence type="ECO:0000256" key="11">
    <source>
        <dbReference type="RuleBase" id="RU000581"/>
    </source>
</evidence>
<keyword evidence="9 12" id="KW-0472">Membrane</keyword>
<evidence type="ECO:0000256" key="7">
    <source>
        <dbReference type="ARBA" id="ARBA00023002"/>
    </source>
</evidence>
<dbReference type="PANTHER" id="PTHR11351:SF26">
    <property type="entry name" value="FATTY ACID DESATURASE DOMAIN-CONTAINING PROTEIN"/>
    <property type="match status" value="1"/>
</dbReference>
<dbReference type="GO" id="GO:0005789">
    <property type="term" value="C:endoplasmic reticulum membrane"/>
    <property type="evidence" value="ECO:0007669"/>
    <property type="project" value="TreeGrafter"/>
</dbReference>
<keyword evidence="6 12" id="KW-1133">Transmembrane helix</keyword>
<evidence type="ECO:0000256" key="4">
    <source>
        <dbReference type="ARBA" id="ARBA00022692"/>
    </source>
</evidence>
<sequence>MGEDVSSQSKYETNWPKVLFFIYLHMTAIYSIVLIFTQVKVLTTLFCFVLVSFGMLSITTGCHRLWSHGSYKAAWQLRLFLMLLHTLVCQGTIYDWVLKHRLHHKYHGTDNDPYNYKRGFQFAQIVCHCISNPSYKKNEAEIDMSDIEKDLIVMFQKNFYWLLMPVLGVIIPINAPIEYWGESMGMSIMVIGFLRVTLLLHASWFVNTATIVWGYDPLDKKSTDTNLIFFVTKSLWPQYHYLLPWDYKSGEYGTYGAGCSTAFIRVWAALGLAYDLRTINSSGIRSALAEAAKTGKPVTDCLNTARVVAPLSDVIEKDKFSL</sequence>
<evidence type="ECO:0000256" key="2">
    <source>
        <dbReference type="ARBA" id="ARBA00009295"/>
    </source>
</evidence>
<evidence type="ECO:0000256" key="9">
    <source>
        <dbReference type="ARBA" id="ARBA00023136"/>
    </source>
</evidence>
<dbReference type="EMBL" id="GEDC01004657">
    <property type="protein sequence ID" value="JAS32641.1"/>
    <property type="molecule type" value="Transcribed_RNA"/>
</dbReference>
<dbReference type="GO" id="GO:0006636">
    <property type="term" value="P:unsaturated fatty acid biosynthetic process"/>
    <property type="evidence" value="ECO:0007669"/>
    <property type="project" value="TreeGrafter"/>
</dbReference>
<accession>A0A1B6E404</accession>
<comment type="cofactor">
    <cofactor evidence="11">
        <name>Fe(2+)</name>
        <dbReference type="ChEBI" id="CHEBI:29033"/>
    </cofactor>
</comment>
<feature type="transmembrane region" description="Helical" evidence="12">
    <location>
        <begin position="183"/>
        <end position="206"/>
    </location>
</feature>
<evidence type="ECO:0000256" key="10">
    <source>
        <dbReference type="ARBA" id="ARBA00023160"/>
    </source>
</evidence>
<dbReference type="AlphaFoldDB" id="A0A1B6E404"/>
<dbReference type="CDD" id="cd03505">
    <property type="entry name" value="Delta9-FADS-like"/>
    <property type="match status" value="1"/>
</dbReference>
<feature type="transmembrane region" description="Helical" evidence="12">
    <location>
        <begin position="78"/>
        <end position="97"/>
    </location>
</feature>
<dbReference type="GO" id="GO:0004768">
    <property type="term" value="F:stearoyl-CoA 9-desaturase activity"/>
    <property type="evidence" value="ECO:0007669"/>
    <property type="project" value="TreeGrafter"/>
</dbReference>